<reference evidence="2 3" key="1">
    <citation type="journal article" date="2014" name="BMC Genomics">
        <title>Comparison of environmental and isolate Sulfobacillus genomes reveals diverse carbon, sulfur, nitrogen, and hydrogen metabolisms.</title>
        <authorList>
            <person name="Justice N.B."/>
            <person name="Norman A."/>
            <person name="Brown C.T."/>
            <person name="Singh A."/>
            <person name="Thomas B.C."/>
            <person name="Banfield J.F."/>
        </authorList>
    </citation>
    <scope>NUCLEOTIDE SEQUENCE [LARGE SCALE GENOMIC DNA]</scope>
    <source>
        <strain evidence="2">AMDSBA4</strain>
    </source>
</reference>
<name>A0A2T2XI49_9FIRM</name>
<dbReference type="Gene3D" id="3.30.450.20">
    <property type="entry name" value="PAS domain"/>
    <property type="match status" value="1"/>
</dbReference>
<dbReference type="AlphaFoldDB" id="A0A2T2XI49"/>
<dbReference type="PANTHER" id="PTHR33121:SF76">
    <property type="entry name" value="SIGNALING PROTEIN"/>
    <property type="match status" value="1"/>
</dbReference>
<gene>
    <name evidence="2" type="ORF">C7B46_06365</name>
</gene>
<dbReference type="PROSITE" id="PS50883">
    <property type="entry name" value="EAL"/>
    <property type="match status" value="1"/>
</dbReference>
<accession>A0A2T2XI49</accession>
<dbReference type="InterPro" id="IPR050706">
    <property type="entry name" value="Cyclic-di-GMP_PDE-like"/>
</dbReference>
<dbReference type="EMBL" id="PXYW01000011">
    <property type="protein sequence ID" value="PSR34169.1"/>
    <property type="molecule type" value="Genomic_DNA"/>
</dbReference>
<dbReference type="SUPFAM" id="SSF55785">
    <property type="entry name" value="PYP-like sensor domain (PAS domain)"/>
    <property type="match status" value="1"/>
</dbReference>
<dbReference type="CDD" id="cd00130">
    <property type="entry name" value="PAS"/>
    <property type="match status" value="1"/>
</dbReference>
<evidence type="ECO:0000313" key="3">
    <source>
        <dbReference type="Proteomes" id="UP000242972"/>
    </source>
</evidence>
<dbReference type="Gene3D" id="3.20.20.450">
    <property type="entry name" value="EAL domain"/>
    <property type="match status" value="1"/>
</dbReference>
<proteinExistence type="predicted"/>
<dbReference type="PANTHER" id="PTHR33121">
    <property type="entry name" value="CYCLIC DI-GMP PHOSPHODIESTERASE PDEF"/>
    <property type="match status" value="1"/>
</dbReference>
<sequence>MPVPKAALSTSLKRLPYFGMEGSVLMDKSVLSLSDLWIAWQPIVELKSGKVYGHEALIRGAVGSPFAMPAQIFPAATAQGIAAELEITCRRLAFWGATHDIPNSQHVFINIASHLSQLPLNVPKSLDLHPERLAIEISEAEPILGNQELLQAVQQWRRHGYTIVLDDYGSGYASAATVLALAPQIIKLDRQLVANLDQDPAKQSIVSSVRDYTADLGIKIVGEGIETEAEYRMLKELQVDFGQGYWLARPSPSPRRSPFDLGTTQEFAFATNLTHPKGLHPFDFYREAIFSSPIPSYIVDRRRTIVAWNPAAARLTGYESLLGQKCFDGTLLHQDASGNVICFGACPLVWGMARRRIEGPHLVSFRSADGSRKNALTTVFPIWDAHTQRVIGALEQFQPWPVLDALTGDPG</sequence>
<feature type="domain" description="EAL" evidence="1">
    <location>
        <begin position="19"/>
        <end position="264"/>
    </location>
</feature>
<evidence type="ECO:0000313" key="2">
    <source>
        <dbReference type="EMBL" id="PSR34169.1"/>
    </source>
</evidence>
<dbReference type="Pfam" id="PF00563">
    <property type="entry name" value="EAL"/>
    <property type="match status" value="1"/>
</dbReference>
<dbReference type="SUPFAM" id="SSF141868">
    <property type="entry name" value="EAL domain-like"/>
    <property type="match status" value="1"/>
</dbReference>
<dbReference type="SMART" id="SM00052">
    <property type="entry name" value="EAL"/>
    <property type="match status" value="1"/>
</dbReference>
<dbReference type="CDD" id="cd01948">
    <property type="entry name" value="EAL"/>
    <property type="match status" value="1"/>
</dbReference>
<organism evidence="2 3">
    <name type="scientific">Sulfobacillus benefaciens</name>
    <dbReference type="NCBI Taxonomy" id="453960"/>
    <lineage>
        <taxon>Bacteria</taxon>
        <taxon>Bacillati</taxon>
        <taxon>Bacillota</taxon>
        <taxon>Clostridia</taxon>
        <taxon>Eubacteriales</taxon>
        <taxon>Clostridiales Family XVII. Incertae Sedis</taxon>
        <taxon>Sulfobacillus</taxon>
    </lineage>
</organism>
<dbReference type="InterPro" id="IPR001633">
    <property type="entry name" value="EAL_dom"/>
</dbReference>
<dbReference type="Proteomes" id="UP000242972">
    <property type="component" value="Unassembled WGS sequence"/>
</dbReference>
<protein>
    <recommendedName>
        <fullName evidence="1">EAL domain-containing protein</fullName>
    </recommendedName>
</protein>
<dbReference type="InterPro" id="IPR035919">
    <property type="entry name" value="EAL_sf"/>
</dbReference>
<dbReference type="InterPro" id="IPR035965">
    <property type="entry name" value="PAS-like_dom_sf"/>
</dbReference>
<dbReference type="GO" id="GO:0071111">
    <property type="term" value="F:cyclic-guanylate-specific phosphodiesterase activity"/>
    <property type="evidence" value="ECO:0007669"/>
    <property type="project" value="InterPro"/>
</dbReference>
<evidence type="ECO:0000259" key="1">
    <source>
        <dbReference type="PROSITE" id="PS50883"/>
    </source>
</evidence>
<comment type="caution">
    <text evidence="2">The sequence shown here is derived from an EMBL/GenBank/DDBJ whole genome shotgun (WGS) entry which is preliminary data.</text>
</comment>
<dbReference type="Pfam" id="PF13188">
    <property type="entry name" value="PAS_8"/>
    <property type="match status" value="1"/>
</dbReference>
<dbReference type="NCBIfam" id="TIGR00229">
    <property type="entry name" value="sensory_box"/>
    <property type="match status" value="1"/>
</dbReference>
<dbReference type="InterPro" id="IPR000014">
    <property type="entry name" value="PAS"/>
</dbReference>